<feature type="region of interest" description="Disordered" evidence="1">
    <location>
        <begin position="1176"/>
        <end position="1204"/>
    </location>
</feature>
<evidence type="ECO:0000313" key="2">
    <source>
        <dbReference type="EMBL" id="MDT0547484.1"/>
    </source>
</evidence>
<sequence length="1279" mass="140545">MTTPLIVPVQIKAYLVNEGEYGSDHRRWSLDNSRPEDYLSTPIEPSPLVEADSPDPGVYVQWSLPDALRAMRDQSDGEATFPLVPNRWLVARFSRPKGTPEASLTAAWVVDSDFLDDGDVGESPYLVTTPDNRLEGRWIGRARDITGAEPQQWAESGDELFLSGVGPGLLAFAGYQPYHENVFSYHDDLGDLTDSIDELTLDYLVVGWYSRGDKDILANPGDTPLAELLKDLGWEPEPGGQEPDEKSLYMGTALRVESHGDGPPASDRPDDPGSVFLAVGNNTADAQQALMSDRDAALGRLFHAFLTDNFEQLDEDPDGLDDVVHRTWFHTRAAGHVWEITNAPDASGQPDQAELEIERGWLAELNDKQRRYDIAARSAAALRQRLYDLWRLKHTPEAAQQAADFNPDEKINQLGDHVQALLEEMQNILSTDGGLPTGDTTDELNRSVEQYAAARKLPAYRRLKCSALPSFYTPADPVILFGGLNAEAPPKDGGAALRCRTADQLVSQIRIDGVMWGPYLAAPAWYQDALGRLPEEIRETVEGLITECSLLALAAATGNAPDDDALTQDLADPDRIPVTFMGTPAPFTSRWRQPWAPVFVEWRMHYYPIPFVVPGEDHDNCYCWQFDAETGRYRLHTRGRPSPVQPQQLTGRCAVTSLPVFITRARAEQHARRYPDAPGQALEALAETGELGQLSQTLEDFNLSLQQRTAAADALPRPRDMTPDGRHDLNDLLRRRSDLGLTAPGHGLPLPDPDQREGSDPDRRGSHGQVAPLRFNPVRAGQFVFTEFVIVDAFGRSLEFNPSHGAFSRSIHVTPDNDITVGGSDQTDPNLYIQLPPRILQPTQLRFDFVDALNRDLIVGDPPVIGTAGERAPSPVVGWLLANHLTGSLLVYDPEGHGVVEGRLGLAPDGSQKVDWDSLPDCRYHPLDTQDEGFTDAWPELSGFLQGLRGGPDRPGFDPVTAFKSLMEHIDRSAQSTKPSGDDGDMMAPLVGKPIALLRARLTLETDSPYPFTDTSWKSVEHFPTPPYLDVSHTWRWNILLGAETQYADGLIGYYTHPPLDDKSGNPVDTTKSTDYSVLRTVLQSTAQDAESPYTQHIDARDLALPVNPGPVPDVLPRDGSTPTAAYVTLLADPRRTFQATTDIVPAVTLRLPDEFVRDALSNLRLAFRMGPLLASTRPAPDPSPESGAISSTQGGDDAPTTAVTMPSISAWAGTWNWSQRGRQAGRHDWETYAIAHTDPTAHLDQETPTARTGYLTLTTALGQTKPPEDDTPSPSPES</sequence>
<reference evidence="2" key="1">
    <citation type="submission" date="2024-05" db="EMBL/GenBank/DDBJ databases">
        <title>30 novel species of actinomycetes from the DSMZ collection.</title>
        <authorList>
            <person name="Nouioui I."/>
        </authorList>
    </citation>
    <scope>NUCLEOTIDE SEQUENCE</scope>
    <source>
        <strain evidence="2">DSM 41529</strain>
    </source>
</reference>
<comment type="caution">
    <text evidence="2">The sequence shown here is derived from an EMBL/GenBank/DDBJ whole genome shotgun (WGS) entry which is preliminary data.</text>
</comment>
<dbReference type="RefSeq" id="WP_311728006.1">
    <property type="nucleotide sequence ID" value="NZ_JAVRFD010000020.1"/>
</dbReference>
<feature type="compositionally biased region" description="Basic and acidic residues" evidence="1">
    <location>
        <begin position="716"/>
        <end position="729"/>
    </location>
</feature>
<keyword evidence="3" id="KW-1185">Reference proteome</keyword>
<dbReference type="Proteomes" id="UP001180754">
    <property type="component" value="Unassembled WGS sequence"/>
</dbReference>
<organism evidence="2 3">
    <name type="scientific">Streptomyces lonegramiae</name>
    <dbReference type="NCBI Taxonomy" id="3075524"/>
    <lineage>
        <taxon>Bacteria</taxon>
        <taxon>Bacillati</taxon>
        <taxon>Actinomycetota</taxon>
        <taxon>Actinomycetes</taxon>
        <taxon>Kitasatosporales</taxon>
        <taxon>Streptomycetaceae</taxon>
        <taxon>Streptomyces</taxon>
    </lineage>
</organism>
<evidence type="ECO:0000313" key="3">
    <source>
        <dbReference type="Proteomes" id="UP001180754"/>
    </source>
</evidence>
<feature type="region of interest" description="Disordered" evidence="1">
    <location>
        <begin position="740"/>
        <end position="771"/>
    </location>
</feature>
<name>A0ABU2XPV6_9ACTN</name>
<proteinExistence type="predicted"/>
<feature type="region of interest" description="Disordered" evidence="1">
    <location>
        <begin position="33"/>
        <end position="54"/>
    </location>
</feature>
<feature type="compositionally biased region" description="Polar residues" evidence="1">
    <location>
        <begin position="1247"/>
        <end position="1263"/>
    </location>
</feature>
<gene>
    <name evidence="2" type="ORF">RND15_32985</name>
</gene>
<protein>
    <submittedName>
        <fullName evidence="2">Uncharacterized protein</fullName>
    </submittedName>
</protein>
<feature type="compositionally biased region" description="Basic and acidic residues" evidence="1">
    <location>
        <begin position="753"/>
        <end position="765"/>
    </location>
</feature>
<feature type="region of interest" description="Disordered" evidence="1">
    <location>
        <begin position="710"/>
        <end position="729"/>
    </location>
</feature>
<feature type="region of interest" description="Disordered" evidence="1">
    <location>
        <begin position="1244"/>
        <end position="1279"/>
    </location>
</feature>
<dbReference type="EMBL" id="JAVRFD010000020">
    <property type="protein sequence ID" value="MDT0547484.1"/>
    <property type="molecule type" value="Genomic_DNA"/>
</dbReference>
<evidence type="ECO:0000256" key="1">
    <source>
        <dbReference type="SAM" id="MobiDB-lite"/>
    </source>
</evidence>
<accession>A0ABU2XPV6</accession>